<dbReference type="OrthoDB" id="9789704at2"/>
<dbReference type="GO" id="GO:0022857">
    <property type="term" value="F:transmembrane transporter activity"/>
    <property type="evidence" value="ECO:0007669"/>
    <property type="project" value="InterPro"/>
</dbReference>
<keyword evidence="5 8" id="KW-1133">Transmembrane helix</keyword>
<dbReference type="Pfam" id="PF00474">
    <property type="entry name" value="SSF"/>
    <property type="match status" value="1"/>
</dbReference>
<feature type="transmembrane region" description="Helical" evidence="8">
    <location>
        <begin position="176"/>
        <end position="195"/>
    </location>
</feature>
<gene>
    <name evidence="9" type="ORF">C5O19_03055</name>
</gene>
<feature type="transmembrane region" description="Helical" evidence="8">
    <location>
        <begin position="37"/>
        <end position="56"/>
    </location>
</feature>
<dbReference type="Proteomes" id="UP000239590">
    <property type="component" value="Unassembled WGS sequence"/>
</dbReference>
<comment type="subcellular location">
    <subcellularLocation>
        <location evidence="1">Membrane</location>
        <topology evidence="1">Multi-pass membrane protein</topology>
    </subcellularLocation>
</comment>
<feature type="transmembrane region" description="Helical" evidence="8">
    <location>
        <begin position="306"/>
        <end position="333"/>
    </location>
</feature>
<name>A0A2S7ILQ9_9BACT</name>
<evidence type="ECO:0000313" key="10">
    <source>
        <dbReference type="Proteomes" id="UP000239590"/>
    </source>
</evidence>
<reference evidence="10" key="1">
    <citation type="submission" date="2018-02" db="EMBL/GenBank/DDBJ databases">
        <title>Genome sequencing of Solimonas sp. HR-BB.</title>
        <authorList>
            <person name="Lee Y."/>
            <person name="Jeon C.O."/>
        </authorList>
    </citation>
    <scope>NUCLEOTIDE SEQUENCE [LARGE SCALE GENOMIC DNA]</scope>
    <source>
        <strain evidence="10">HR-U</strain>
    </source>
</reference>
<evidence type="ECO:0000256" key="7">
    <source>
        <dbReference type="RuleBase" id="RU362091"/>
    </source>
</evidence>
<feature type="transmembrane region" description="Helical" evidence="8">
    <location>
        <begin position="386"/>
        <end position="404"/>
    </location>
</feature>
<evidence type="ECO:0000256" key="1">
    <source>
        <dbReference type="ARBA" id="ARBA00004141"/>
    </source>
</evidence>
<comment type="similarity">
    <text evidence="2 7">Belongs to the sodium:solute symporter (SSF) (TC 2.A.21) family.</text>
</comment>
<feature type="transmembrane region" description="Helical" evidence="8">
    <location>
        <begin position="354"/>
        <end position="374"/>
    </location>
</feature>
<feature type="transmembrane region" description="Helical" evidence="8">
    <location>
        <begin position="411"/>
        <end position="429"/>
    </location>
</feature>
<feature type="transmembrane region" description="Helical" evidence="8">
    <location>
        <begin position="115"/>
        <end position="139"/>
    </location>
</feature>
<feature type="transmembrane region" description="Helical" evidence="8">
    <location>
        <begin position="151"/>
        <end position="169"/>
    </location>
</feature>
<sequence>MLIAAIVVYLLLNLGVGLWASRRVKNTEDFVLAGRKLNFALASMVTFATWFGSETMMGAPGRFVREGFLGVIEDPFGAGLCLVLVGLFYARIFYRWNIITFCDFFGLRYGKSAELLSALLIVPSYFGWIAAQLVSMSIIGQTVFDVPMSTGIWAGAGLVMVYTLTGGMWSVSITDFLHNIILIAGLVILLVILWMETDSVSTLFARQPDGFFRVIPHRFSWHESTEYVIAWITIGLGSIPQQDVFQRVMAAKDANTAVKSAVTAGFLYWTVAFFPLLIALMAVRLHPELLQGDPQLILPNMVLQHAPLAVQILFFGALISALLSTTSGAILAPAAVVGENLIRPFFPKLTDQQLLLSIRLSVLGVTAAAVWMALEQQDVFELVSESSAFSLVSLFIPMTAGLYWKRASLAGCLLSMSLGLLSWMLAAYLNTVTNPIVYGLLASGVGMWGGSLVFRQRGKVTDSVG</sequence>
<feature type="transmembrane region" description="Helical" evidence="8">
    <location>
        <begin position="227"/>
        <end position="245"/>
    </location>
</feature>
<dbReference type="PANTHER" id="PTHR48086:SF7">
    <property type="entry name" value="SODIUM-SOLUTE SYMPORTER-RELATED"/>
    <property type="match status" value="1"/>
</dbReference>
<dbReference type="InterPro" id="IPR001734">
    <property type="entry name" value="Na/solute_symporter"/>
</dbReference>
<evidence type="ECO:0000256" key="4">
    <source>
        <dbReference type="ARBA" id="ARBA00022692"/>
    </source>
</evidence>
<dbReference type="GO" id="GO:0005886">
    <property type="term" value="C:plasma membrane"/>
    <property type="evidence" value="ECO:0007669"/>
    <property type="project" value="TreeGrafter"/>
</dbReference>
<protein>
    <submittedName>
        <fullName evidence="9">Sodium:solute symporter</fullName>
    </submittedName>
</protein>
<feature type="transmembrane region" description="Helical" evidence="8">
    <location>
        <begin position="76"/>
        <end position="94"/>
    </location>
</feature>
<evidence type="ECO:0000256" key="6">
    <source>
        <dbReference type="ARBA" id="ARBA00023136"/>
    </source>
</evidence>
<evidence type="ECO:0000256" key="8">
    <source>
        <dbReference type="SAM" id="Phobius"/>
    </source>
</evidence>
<comment type="caution">
    <text evidence="9">The sequence shown here is derived from an EMBL/GenBank/DDBJ whole genome shotgun (WGS) entry which is preliminary data.</text>
</comment>
<keyword evidence="3" id="KW-0813">Transport</keyword>
<dbReference type="InterPro" id="IPR050277">
    <property type="entry name" value="Sodium:Solute_Symporter"/>
</dbReference>
<dbReference type="EMBL" id="PTRA01000001">
    <property type="protein sequence ID" value="PQA58657.1"/>
    <property type="molecule type" value="Genomic_DNA"/>
</dbReference>
<organism evidence="9 10">
    <name type="scientific">Siphonobacter curvatus</name>
    <dbReference type="NCBI Taxonomy" id="2094562"/>
    <lineage>
        <taxon>Bacteria</taxon>
        <taxon>Pseudomonadati</taxon>
        <taxon>Bacteroidota</taxon>
        <taxon>Cytophagia</taxon>
        <taxon>Cytophagales</taxon>
        <taxon>Cytophagaceae</taxon>
        <taxon>Siphonobacter</taxon>
    </lineage>
</organism>
<evidence type="ECO:0000256" key="5">
    <source>
        <dbReference type="ARBA" id="ARBA00022989"/>
    </source>
</evidence>
<evidence type="ECO:0000256" key="3">
    <source>
        <dbReference type="ARBA" id="ARBA00022448"/>
    </source>
</evidence>
<keyword evidence="4 8" id="KW-0812">Transmembrane</keyword>
<feature type="transmembrane region" description="Helical" evidence="8">
    <location>
        <begin position="6"/>
        <end position="25"/>
    </location>
</feature>
<dbReference type="PROSITE" id="PS50283">
    <property type="entry name" value="NA_SOLUT_SYMP_3"/>
    <property type="match status" value="1"/>
</dbReference>
<dbReference type="Gene3D" id="1.20.1730.10">
    <property type="entry name" value="Sodium/glucose cotransporter"/>
    <property type="match status" value="1"/>
</dbReference>
<dbReference type="PANTHER" id="PTHR48086">
    <property type="entry name" value="SODIUM/PROLINE SYMPORTER-RELATED"/>
    <property type="match status" value="1"/>
</dbReference>
<evidence type="ECO:0000313" key="9">
    <source>
        <dbReference type="EMBL" id="PQA58657.1"/>
    </source>
</evidence>
<accession>A0A2S7ILQ9</accession>
<feature type="transmembrane region" description="Helical" evidence="8">
    <location>
        <begin position="266"/>
        <end position="286"/>
    </location>
</feature>
<proteinExistence type="inferred from homology"/>
<dbReference type="InterPro" id="IPR038377">
    <property type="entry name" value="Na/Glc_symporter_sf"/>
</dbReference>
<dbReference type="AlphaFoldDB" id="A0A2S7ILQ9"/>
<dbReference type="CDD" id="cd11474">
    <property type="entry name" value="SLC5sbd_CHT"/>
    <property type="match status" value="1"/>
</dbReference>
<keyword evidence="10" id="KW-1185">Reference proteome</keyword>
<evidence type="ECO:0000256" key="2">
    <source>
        <dbReference type="ARBA" id="ARBA00006434"/>
    </source>
</evidence>
<dbReference type="RefSeq" id="WP_104709853.1">
    <property type="nucleotide sequence ID" value="NZ_PTRA01000001.1"/>
</dbReference>
<feature type="transmembrane region" description="Helical" evidence="8">
    <location>
        <begin position="435"/>
        <end position="454"/>
    </location>
</feature>
<keyword evidence="6 8" id="KW-0472">Membrane</keyword>